<evidence type="ECO:0000256" key="1">
    <source>
        <dbReference type="ARBA" id="ARBA00007435"/>
    </source>
</evidence>
<dbReference type="Pfam" id="PF01541">
    <property type="entry name" value="GIY-YIG"/>
    <property type="match status" value="1"/>
</dbReference>
<dbReference type="EMBL" id="MGJZ01000030">
    <property type="protein sequence ID" value="OGN16549.1"/>
    <property type="molecule type" value="Genomic_DNA"/>
</dbReference>
<dbReference type="CDD" id="cd10449">
    <property type="entry name" value="GIY-YIG_SLX1_like"/>
    <property type="match status" value="1"/>
</dbReference>
<dbReference type="Gene3D" id="3.40.1440.10">
    <property type="entry name" value="GIY-YIG endonuclease"/>
    <property type="match status" value="1"/>
</dbReference>
<dbReference type="SMART" id="SM00465">
    <property type="entry name" value="GIYc"/>
    <property type="match status" value="1"/>
</dbReference>
<dbReference type="PROSITE" id="PS50164">
    <property type="entry name" value="GIY_YIG"/>
    <property type="match status" value="1"/>
</dbReference>
<protein>
    <submittedName>
        <fullName evidence="3">Excinuclease ABC subunit C</fullName>
    </submittedName>
</protein>
<evidence type="ECO:0000259" key="2">
    <source>
        <dbReference type="PROSITE" id="PS50164"/>
    </source>
</evidence>
<gene>
    <name evidence="3" type="ORF">A3C88_01930</name>
</gene>
<dbReference type="InterPro" id="IPR000305">
    <property type="entry name" value="GIY-YIG_endonuc"/>
</dbReference>
<reference evidence="3 4" key="1">
    <citation type="journal article" date="2016" name="Nat. Commun.">
        <title>Thousands of microbial genomes shed light on interconnected biogeochemical processes in an aquifer system.</title>
        <authorList>
            <person name="Anantharaman K."/>
            <person name="Brown C.T."/>
            <person name="Hug L.A."/>
            <person name="Sharon I."/>
            <person name="Castelle C.J."/>
            <person name="Probst A.J."/>
            <person name="Thomas B.C."/>
            <person name="Singh A."/>
            <person name="Wilkins M.J."/>
            <person name="Karaoz U."/>
            <person name="Brodie E.L."/>
            <person name="Williams K.H."/>
            <person name="Hubbard S.S."/>
            <person name="Banfield J.F."/>
        </authorList>
    </citation>
    <scope>NUCLEOTIDE SEQUENCE [LARGE SCALE GENOMIC DNA]</scope>
</reference>
<dbReference type="InterPro" id="IPR035901">
    <property type="entry name" value="GIY-YIG_endonuc_sf"/>
</dbReference>
<feature type="domain" description="GIY-YIG" evidence="2">
    <location>
        <begin position="1"/>
        <end position="79"/>
    </location>
</feature>
<dbReference type="STRING" id="1802685.A3C88_01930"/>
<organism evidence="3 4">
    <name type="scientific">Candidatus Yanofskybacteria bacterium RIFCSPHIGHO2_02_FULL_50_12</name>
    <dbReference type="NCBI Taxonomy" id="1802685"/>
    <lineage>
        <taxon>Bacteria</taxon>
        <taxon>Candidatus Yanofskyibacteriota</taxon>
    </lineage>
</organism>
<dbReference type="InterPro" id="IPR050190">
    <property type="entry name" value="UPF0213_domain"/>
</dbReference>
<comment type="caution">
    <text evidence="3">The sequence shown here is derived from an EMBL/GenBank/DDBJ whole genome shotgun (WGS) entry which is preliminary data.</text>
</comment>
<dbReference type="SUPFAM" id="SSF82771">
    <property type="entry name" value="GIY-YIG endonuclease"/>
    <property type="match status" value="1"/>
</dbReference>
<proteinExistence type="inferred from homology"/>
<name>A0A1F8FW29_9BACT</name>
<dbReference type="Proteomes" id="UP000178117">
    <property type="component" value="Unassembled WGS sequence"/>
</dbReference>
<dbReference type="PANTHER" id="PTHR34477">
    <property type="entry name" value="UPF0213 PROTEIN YHBQ"/>
    <property type="match status" value="1"/>
</dbReference>
<sequence>MPYYVYLIRSIKDGRWYTGFTVDIRKRLGEHNEGKYVSWTKGRGPFEVIYYEMCKNKEDARKREIYLKTGMGRRYLKNRLKRFLALTG</sequence>
<evidence type="ECO:0000313" key="4">
    <source>
        <dbReference type="Proteomes" id="UP000178117"/>
    </source>
</evidence>
<evidence type="ECO:0000313" key="3">
    <source>
        <dbReference type="EMBL" id="OGN16549.1"/>
    </source>
</evidence>
<dbReference type="AlphaFoldDB" id="A0A1F8FW29"/>
<comment type="similarity">
    <text evidence="1">Belongs to the UPF0213 family.</text>
</comment>
<accession>A0A1F8FW29</accession>
<dbReference type="PANTHER" id="PTHR34477:SF1">
    <property type="entry name" value="UPF0213 PROTEIN YHBQ"/>
    <property type="match status" value="1"/>
</dbReference>